<keyword evidence="2" id="KW-1185">Reference proteome</keyword>
<dbReference type="EMBL" id="NMUH01005723">
    <property type="protein sequence ID" value="MQM13523.1"/>
    <property type="molecule type" value="Genomic_DNA"/>
</dbReference>
<accession>A0A843WPY3</accession>
<evidence type="ECO:0000313" key="1">
    <source>
        <dbReference type="EMBL" id="MQM13523.1"/>
    </source>
</evidence>
<evidence type="ECO:0000313" key="2">
    <source>
        <dbReference type="Proteomes" id="UP000652761"/>
    </source>
</evidence>
<gene>
    <name evidence="1" type="ORF">Taro_046448</name>
</gene>
<protein>
    <submittedName>
        <fullName evidence="1">Uncharacterized protein</fullName>
    </submittedName>
</protein>
<dbReference type="AlphaFoldDB" id="A0A843WPY3"/>
<comment type="caution">
    <text evidence="1">The sequence shown here is derived from an EMBL/GenBank/DDBJ whole genome shotgun (WGS) entry which is preliminary data.</text>
</comment>
<name>A0A843WPY3_COLES</name>
<organism evidence="1 2">
    <name type="scientific">Colocasia esculenta</name>
    <name type="common">Wild taro</name>
    <name type="synonym">Arum esculentum</name>
    <dbReference type="NCBI Taxonomy" id="4460"/>
    <lineage>
        <taxon>Eukaryota</taxon>
        <taxon>Viridiplantae</taxon>
        <taxon>Streptophyta</taxon>
        <taxon>Embryophyta</taxon>
        <taxon>Tracheophyta</taxon>
        <taxon>Spermatophyta</taxon>
        <taxon>Magnoliopsida</taxon>
        <taxon>Liliopsida</taxon>
        <taxon>Araceae</taxon>
        <taxon>Aroideae</taxon>
        <taxon>Colocasieae</taxon>
        <taxon>Colocasia</taxon>
    </lineage>
</organism>
<proteinExistence type="predicted"/>
<sequence length="354" mass="37966">MVLHRVRGECGRSAYSCRSGAVGARLAGSGLPCVEDSCEPIQVQCSWSSSAHLSVCASQRLREPTCCVAFTGAGLLPVEPVEGVSTLLAAPLLLGCVLSLLCVSPCVPVRCARDAELSRCLACCVAPLVERCNTYLWLLSAWCWLVVSSSEVLLEFFSVGSGLFRARFCCCGATSGFEVCCWLGWCVLEGFSQNDALVVLVESCFVLFWLSLLSLSLCEDELSLFPVGLSLLQSAWAFSVKVLCPWPCVWLLHWPACLVVRFQVFSAVLADFVCPCGLGGLLCSCARRALADGGLVSVVVLGCLCFVWKCQSRVVVLPLACGRDSCVSPSSTFRRLLGVVVLHYGVMLPECASL</sequence>
<dbReference type="Proteomes" id="UP000652761">
    <property type="component" value="Unassembled WGS sequence"/>
</dbReference>
<reference evidence="1" key="1">
    <citation type="submission" date="2017-07" db="EMBL/GenBank/DDBJ databases">
        <title>Taro Niue Genome Assembly and Annotation.</title>
        <authorList>
            <person name="Atibalentja N."/>
            <person name="Keating K."/>
            <person name="Fields C.J."/>
        </authorList>
    </citation>
    <scope>NUCLEOTIDE SEQUENCE</scope>
    <source>
        <strain evidence="1">Niue_2</strain>
        <tissue evidence="1">Leaf</tissue>
    </source>
</reference>